<accession>A0A6J4V4Q9</accession>
<gene>
    <name evidence="2" type="ORF">AVDCRST_MAG70-2226</name>
</gene>
<feature type="compositionally biased region" description="Polar residues" evidence="1">
    <location>
        <begin position="47"/>
        <end position="66"/>
    </location>
</feature>
<proteinExistence type="predicted"/>
<reference evidence="2" key="1">
    <citation type="submission" date="2020-02" db="EMBL/GenBank/DDBJ databases">
        <authorList>
            <person name="Meier V. D."/>
        </authorList>
    </citation>
    <scope>NUCLEOTIDE SEQUENCE</scope>
    <source>
        <strain evidence="2">AVDCRST_MAG70</strain>
    </source>
</reference>
<evidence type="ECO:0000256" key="1">
    <source>
        <dbReference type="SAM" id="MobiDB-lite"/>
    </source>
</evidence>
<name>A0A6J4V4Q9_9BACT</name>
<sequence length="79" mass="8629">MIEFAGRSLTRSRDRIRLWTRRQEPPGGDRYAAVGQGDAGTMDRSPGTASEPNRSLTRTVAKSSMRSDALSMTGCVPSR</sequence>
<feature type="region of interest" description="Disordered" evidence="1">
    <location>
        <begin position="22"/>
        <end position="79"/>
    </location>
</feature>
<dbReference type="AlphaFoldDB" id="A0A6J4V4Q9"/>
<protein>
    <submittedName>
        <fullName evidence="2">Uncharacterized protein</fullName>
    </submittedName>
</protein>
<organism evidence="2">
    <name type="scientific">uncultured Thermomicrobiales bacterium</name>
    <dbReference type="NCBI Taxonomy" id="1645740"/>
    <lineage>
        <taxon>Bacteria</taxon>
        <taxon>Pseudomonadati</taxon>
        <taxon>Thermomicrobiota</taxon>
        <taxon>Thermomicrobia</taxon>
        <taxon>Thermomicrobiales</taxon>
        <taxon>environmental samples</taxon>
    </lineage>
</organism>
<dbReference type="EMBL" id="CADCWH010000359">
    <property type="protein sequence ID" value="CAA9568030.1"/>
    <property type="molecule type" value="Genomic_DNA"/>
</dbReference>
<evidence type="ECO:0000313" key="2">
    <source>
        <dbReference type="EMBL" id="CAA9568030.1"/>
    </source>
</evidence>